<feature type="domain" description="Glycosyltransferase 2-like" evidence="3">
    <location>
        <begin position="19"/>
        <end position="163"/>
    </location>
</feature>
<dbReference type="SUPFAM" id="SSF53448">
    <property type="entry name" value="Nucleotide-diphospho-sugar transferases"/>
    <property type="match status" value="1"/>
</dbReference>
<dbReference type="Proteomes" id="UP000475155">
    <property type="component" value="Unassembled WGS sequence"/>
</dbReference>
<proteinExistence type="predicted"/>
<reference evidence="4 5" key="1">
    <citation type="submission" date="2019-10" db="EMBL/GenBank/DDBJ databases">
        <title>Bifidobacterium from non-human primates.</title>
        <authorList>
            <person name="Modesto M."/>
        </authorList>
    </citation>
    <scope>NUCLEOTIDE SEQUENCE [LARGE SCALE GENOMIC DNA]</scope>
    <source>
        <strain evidence="4 5">SMA1</strain>
    </source>
</reference>
<evidence type="ECO:0000256" key="2">
    <source>
        <dbReference type="ARBA" id="ARBA00022679"/>
    </source>
</evidence>
<dbReference type="Gene3D" id="3.90.550.10">
    <property type="entry name" value="Spore Coat Polysaccharide Biosynthesis Protein SpsA, Chain A"/>
    <property type="match status" value="1"/>
</dbReference>
<evidence type="ECO:0000313" key="5">
    <source>
        <dbReference type="Proteomes" id="UP000475155"/>
    </source>
</evidence>
<evidence type="ECO:0000259" key="3">
    <source>
        <dbReference type="Pfam" id="PF00535"/>
    </source>
</evidence>
<sequence length="332" mass="37627">MNTGSMTPGIRNDDTPDVSIIIPAYNAEHCIDRCVDSLIGLTDASIEILLVDDGSTDGTPIRCDELAKRDSRIRVIHQRNQGVSAARNTGLQHARGIWIGFVDADDRVDSQAYERVIDAAVRSSDIDLFMFGYRNERIGQLSPTWNMPAGELTVQAAIDMMSAYSGSKGYLWNKLYRRAIIARYGIRCDERILMCEDLLFNIEYVAHCTRIIGLDECAYEYIENASSALHDVNMDNAYTCLAAHEKMLKLVPLESRAAIAASLAIMAEEFLMRTYRTGTARHRDAYRQALRSNWHEAMQRDIPLTLRIRLLAGCFIPKAFYPMWNMVRRTRT</sequence>
<name>A0ABX0C8J7_9BIFI</name>
<keyword evidence="1" id="KW-0328">Glycosyltransferase</keyword>
<organism evidence="4 5">
    <name type="scientific">Bifidobacterium saimiriisciurei</name>
    <dbReference type="NCBI Taxonomy" id="2661627"/>
    <lineage>
        <taxon>Bacteria</taxon>
        <taxon>Bacillati</taxon>
        <taxon>Actinomycetota</taxon>
        <taxon>Actinomycetes</taxon>
        <taxon>Bifidobacteriales</taxon>
        <taxon>Bifidobacteriaceae</taxon>
        <taxon>Bifidobacterium</taxon>
    </lineage>
</organism>
<keyword evidence="2" id="KW-0808">Transferase</keyword>
<keyword evidence="5" id="KW-1185">Reference proteome</keyword>
<gene>
    <name evidence="4" type="ORF">GFD18_05135</name>
</gene>
<dbReference type="EMBL" id="WHZU01000006">
    <property type="protein sequence ID" value="NEH11473.1"/>
    <property type="molecule type" value="Genomic_DNA"/>
</dbReference>
<comment type="caution">
    <text evidence="4">The sequence shown here is derived from an EMBL/GenBank/DDBJ whole genome shotgun (WGS) entry which is preliminary data.</text>
</comment>
<dbReference type="PANTHER" id="PTHR22916:SF51">
    <property type="entry name" value="GLYCOSYLTRANSFERASE EPSH-RELATED"/>
    <property type="match status" value="1"/>
</dbReference>
<dbReference type="InterPro" id="IPR029044">
    <property type="entry name" value="Nucleotide-diphossugar_trans"/>
</dbReference>
<dbReference type="PANTHER" id="PTHR22916">
    <property type="entry name" value="GLYCOSYLTRANSFERASE"/>
    <property type="match status" value="1"/>
</dbReference>
<dbReference type="RefSeq" id="WP_163198429.1">
    <property type="nucleotide sequence ID" value="NZ_WHZU01000006.1"/>
</dbReference>
<dbReference type="InterPro" id="IPR001173">
    <property type="entry name" value="Glyco_trans_2-like"/>
</dbReference>
<protein>
    <submittedName>
        <fullName evidence="4">Glycosyltransferase</fullName>
    </submittedName>
</protein>
<accession>A0ABX0C8J7</accession>
<evidence type="ECO:0000313" key="4">
    <source>
        <dbReference type="EMBL" id="NEH11473.1"/>
    </source>
</evidence>
<dbReference type="CDD" id="cd00761">
    <property type="entry name" value="Glyco_tranf_GTA_type"/>
    <property type="match status" value="1"/>
</dbReference>
<evidence type="ECO:0000256" key="1">
    <source>
        <dbReference type="ARBA" id="ARBA00022676"/>
    </source>
</evidence>
<dbReference type="Pfam" id="PF00535">
    <property type="entry name" value="Glycos_transf_2"/>
    <property type="match status" value="1"/>
</dbReference>